<dbReference type="Pfam" id="PF13565">
    <property type="entry name" value="HTH_32"/>
    <property type="match status" value="1"/>
</dbReference>
<dbReference type="InterPro" id="IPR012337">
    <property type="entry name" value="RNaseH-like_sf"/>
</dbReference>
<dbReference type="SUPFAM" id="SSF53098">
    <property type="entry name" value="Ribonuclease H-like"/>
    <property type="match status" value="1"/>
</dbReference>
<evidence type="ECO:0000313" key="3">
    <source>
        <dbReference type="Proteomes" id="UP000323166"/>
    </source>
</evidence>
<dbReference type="GO" id="GO:0015074">
    <property type="term" value="P:DNA integration"/>
    <property type="evidence" value="ECO:0007669"/>
    <property type="project" value="InterPro"/>
</dbReference>
<keyword evidence="2" id="KW-0371">Homeobox</keyword>
<comment type="caution">
    <text evidence="2">The sequence shown here is derived from an EMBL/GenBank/DDBJ whole genome shotgun (WGS) entry which is preliminary data.</text>
</comment>
<keyword evidence="3" id="KW-1185">Reference proteome</keyword>
<keyword evidence="2" id="KW-0238">DNA-binding</keyword>
<accession>A0A5S4ZPN4</accession>
<dbReference type="PANTHER" id="PTHR35004:SF6">
    <property type="entry name" value="TRANSPOSASE"/>
    <property type="match status" value="1"/>
</dbReference>
<dbReference type="InterPro" id="IPR036388">
    <property type="entry name" value="WH-like_DNA-bd_sf"/>
</dbReference>
<dbReference type="InterPro" id="IPR036397">
    <property type="entry name" value="RNaseH_sf"/>
</dbReference>
<evidence type="ECO:0000259" key="1">
    <source>
        <dbReference type="PROSITE" id="PS50994"/>
    </source>
</evidence>
<dbReference type="GO" id="GO:0003677">
    <property type="term" value="F:DNA binding"/>
    <property type="evidence" value="ECO:0007669"/>
    <property type="project" value="UniProtKB-KW"/>
</dbReference>
<feature type="domain" description="Integrase catalytic" evidence="1">
    <location>
        <begin position="157"/>
        <end position="323"/>
    </location>
</feature>
<dbReference type="EMBL" id="VNHM01000027">
    <property type="protein sequence ID" value="TYO92332.1"/>
    <property type="molecule type" value="Genomic_DNA"/>
</dbReference>
<dbReference type="Pfam" id="PF00665">
    <property type="entry name" value="rve"/>
    <property type="match status" value="1"/>
</dbReference>
<dbReference type="AlphaFoldDB" id="A0A5S4ZPN4"/>
<dbReference type="InterPro" id="IPR001584">
    <property type="entry name" value="Integrase_cat-core"/>
</dbReference>
<sequence>MKRQFSDQSAIEMAYFRFALIAPVIQGTFADPSKAAYYRRVTENELTLPDGRTMRYNPKTLEKWEEYYRKQGMDGLMPRKRRDAGRPRVLSERAIAEIHRLKEKFPRINATLIYHKLIEDGFINQSAVSVSSVQRFIKHNDLRTAVNPNQKDRKAFEEAYPGGMYQADTSYTTYIKEGGKSRRTYLIHVVDDHSRLIVGARFFYNDNAYNFQIVLKDAIARHGICNKLYIDHGSTYANAQLTLICGSLGIVKIHTPVRDGASKAKVERSFRTIKDTWLYGFDASGVSSLEELNRLLTDYVRKRNTSFNRTIGETPMERYQRGIGHVRLPQSRQWLDECFMNRITRKVNLDATVSIGAVYYDVPMQFIRSRVEIRYLPDCMQDAYIFFEGKHYPIRATNRVENGRTKRNNVHAIDYSRMEGPSDV</sequence>
<gene>
    <name evidence="2" type="ORF">LX24_02898</name>
</gene>
<dbReference type="RefSeq" id="WP_166512814.1">
    <property type="nucleotide sequence ID" value="NZ_VNHM01000027.1"/>
</dbReference>
<dbReference type="Proteomes" id="UP000323166">
    <property type="component" value="Unassembled WGS sequence"/>
</dbReference>
<dbReference type="SUPFAM" id="SSF46689">
    <property type="entry name" value="Homeodomain-like"/>
    <property type="match status" value="1"/>
</dbReference>
<proteinExistence type="predicted"/>
<dbReference type="PANTHER" id="PTHR35004">
    <property type="entry name" value="TRANSPOSASE RV3428C-RELATED"/>
    <property type="match status" value="1"/>
</dbReference>
<dbReference type="Gene3D" id="1.10.10.10">
    <property type="entry name" value="Winged helix-like DNA-binding domain superfamily/Winged helix DNA-binding domain"/>
    <property type="match status" value="1"/>
</dbReference>
<reference evidence="2 3" key="1">
    <citation type="submission" date="2019-07" db="EMBL/GenBank/DDBJ databases">
        <title>Genomic Encyclopedia of Type Strains, Phase I: the one thousand microbial genomes (KMG-I) project.</title>
        <authorList>
            <person name="Kyrpides N."/>
        </authorList>
    </citation>
    <scope>NUCLEOTIDE SEQUENCE [LARGE SCALE GENOMIC DNA]</scope>
    <source>
        <strain evidence="2 3">DSM 6562</strain>
    </source>
</reference>
<dbReference type="Gene3D" id="3.30.420.10">
    <property type="entry name" value="Ribonuclease H-like superfamily/Ribonuclease H"/>
    <property type="match status" value="1"/>
</dbReference>
<dbReference type="InterPro" id="IPR009057">
    <property type="entry name" value="Homeodomain-like_sf"/>
</dbReference>
<evidence type="ECO:0000313" key="2">
    <source>
        <dbReference type="EMBL" id="TYO92332.1"/>
    </source>
</evidence>
<name>A0A5S4ZPN4_9FIRM</name>
<dbReference type="PROSITE" id="PS50994">
    <property type="entry name" value="INTEGRASE"/>
    <property type="match status" value="1"/>
</dbReference>
<organism evidence="2 3">
    <name type="scientific">Desulfallas thermosapovorans DSM 6562</name>
    <dbReference type="NCBI Taxonomy" id="1121431"/>
    <lineage>
        <taxon>Bacteria</taxon>
        <taxon>Bacillati</taxon>
        <taxon>Bacillota</taxon>
        <taxon>Clostridia</taxon>
        <taxon>Eubacteriales</taxon>
        <taxon>Desulfallaceae</taxon>
        <taxon>Desulfallas</taxon>
    </lineage>
</organism>
<protein>
    <submittedName>
        <fullName evidence="2">Homeodomain-containing protein</fullName>
    </submittedName>
</protein>